<evidence type="ECO:0000256" key="4">
    <source>
        <dbReference type="SAM" id="SignalP"/>
    </source>
</evidence>
<evidence type="ECO:0000313" key="6">
    <source>
        <dbReference type="EMBL" id="EWM30048.1"/>
    </source>
</evidence>
<dbReference type="Pfam" id="PF01113">
    <property type="entry name" value="DapB_N"/>
    <property type="match status" value="1"/>
</dbReference>
<name>W7U2L4_9STRA</name>
<evidence type="ECO:0000256" key="3">
    <source>
        <dbReference type="SAM" id="Phobius"/>
    </source>
</evidence>
<dbReference type="GO" id="GO:0009089">
    <property type="term" value="P:lysine biosynthetic process via diaminopimelate"/>
    <property type="evidence" value="ECO:0007669"/>
    <property type="project" value="InterPro"/>
</dbReference>
<dbReference type="InterPro" id="IPR023940">
    <property type="entry name" value="DHDPR_bac"/>
</dbReference>
<keyword evidence="3" id="KW-0472">Membrane</keyword>
<organism evidence="6 7">
    <name type="scientific">Nannochloropsis gaditana</name>
    <dbReference type="NCBI Taxonomy" id="72520"/>
    <lineage>
        <taxon>Eukaryota</taxon>
        <taxon>Sar</taxon>
        <taxon>Stramenopiles</taxon>
        <taxon>Ochrophyta</taxon>
        <taxon>Eustigmatophyceae</taxon>
        <taxon>Eustigmatales</taxon>
        <taxon>Monodopsidaceae</taxon>
        <taxon>Nannochloropsis</taxon>
    </lineage>
</organism>
<dbReference type="GO" id="GO:0009570">
    <property type="term" value="C:chloroplast stroma"/>
    <property type="evidence" value="ECO:0007669"/>
    <property type="project" value="TreeGrafter"/>
</dbReference>
<reference evidence="6 7" key="1">
    <citation type="journal article" date="2014" name="Mol. Plant">
        <title>Chromosome Scale Genome Assembly and Transcriptome Profiling of Nannochloropsis gaditana in Nitrogen Depletion.</title>
        <authorList>
            <person name="Corteggiani Carpinelli E."/>
            <person name="Telatin A."/>
            <person name="Vitulo N."/>
            <person name="Forcato C."/>
            <person name="D'Angelo M."/>
            <person name="Schiavon R."/>
            <person name="Vezzi A."/>
            <person name="Giacometti G.M."/>
            <person name="Morosinotto T."/>
            <person name="Valle G."/>
        </authorList>
    </citation>
    <scope>NUCLEOTIDE SEQUENCE [LARGE SCALE GENOMIC DNA]</scope>
    <source>
        <strain evidence="6 7">B-31</strain>
    </source>
</reference>
<feature type="domain" description="Dihydrodipicolinate reductase N-terminal" evidence="5">
    <location>
        <begin position="45"/>
        <end position="185"/>
    </location>
</feature>
<evidence type="ECO:0000313" key="7">
    <source>
        <dbReference type="Proteomes" id="UP000019335"/>
    </source>
</evidence>
<gene>
    <name evidence="6" type="ORF">Naga_100225g7</name>
</gene>
<evidence type="ECO:0000256" key="2">
    <source>
        <dbReference type="ARBA" id="ARBA00023002"/>
    </source>
</evidence>
<proteinExistence type="predicted"/>
<evidence type="ECO:0000259" key="5">
    <source>
        <dbReference type="Pfam" id="PF01113"/>
    </source>
</evidence>
<dbReference type="GO" id="GO:0008839">
    <property type="term" value="F:4-hydroxy-tetrahydrodipicolinate reductase"/>
    <property type="evidence" value="ECO:0007669"/>
    <property type="project" value="InterPro"/>
</dbReference>
<accession>W7U2L4</accession>
<keyword evidence="4" id="KW-0732">Signal</keyword>
<sequence>MRLFLLLVAFPALVSSFVGMLPSRHKQSQGRQSQLRMMAKLPKVAVMVNGLPGAMGKEVAAACLRRGLEVCSVGLTGPQVDEECVDVDDGEGGKPQTIRLVKGPVTGAGDEECDARLQGLVAGYRESGTRLIAVDYTHPTAVNPNGMLYARHKMDFVMGTTGGDRDKLLKDVEEAGIYAVIAPNMAKQIVALQAGLETMAGTFPGAFEGYNLRVRLPSLPSSLPFSLPLLFPFYFSFVFKVYLLFFLDKSISGQASLVTVLGSSVLS</sequence>
<dbReference type="OrthoDB" id="10259487at2759"/>
<dbReference type="PANTHER" id="PTHR20836">
    <property type="entry name" value="DIHYDRODIPICOLINATE REDUCTASE"/>
    <property type="match status" value="1"/>
</dbReference>
<keyword evidence="2" id="KW-0560">Oxidoreductase</keyword>
<keyword evidence="3" id="KW-0812">Transmembrane</keyword>
<feature type="signal peptide" evidence="4">
    <location>
        <begin position="1"/>
        <end position="16"/>
    </location>
</feature>
<dbReference type="EMBL" id="AZIL01000067">
    <property type="protein sequence ID" value="EWM30048.1"/>
    <property type="molecule type" value="Genomic_DNA"/>
</dbReference>
<keyword evidence="7" id="KW-1185">Reference proteome</keyword>
<dbReference type="InterPro" id="IPR036291">
    <property type="entry name" value="NAD(P)-bd_dom_sf"/>
</dbReference>
<dbReference type="SUPFAM" id="SSF51735">
    <property type="entry name" value="NAD(P)-binding Rossmann-fold domains"/>
    <property type="match status" value="1"/>
</dbReference>
<keyword evidence="3" id="KW-1133">Transmembrane helix</keyword>
<comment type="caution">
    <text evidence="6">The sequence shown here is derived from an EMBL/GenBank/DDBJ whole genome shotgun (WGS) entry which is preliminary data.</text>
</comment>
<protein>
    <submittedName>
        <fullName evidence="6">Dihydrodipicolinate reductase</fullName>
    </submittedName>
</protein>
<feature type="transmembrane region" description="Helical" evidence="3">
    <location>
        <begin position="225"/>
        <end position="247"/>
    </location>
</feature>
<dbReference type="AlphaFoldDB" id="W7U2L4"/>
<dbReference type="Proteomes" id="UP000019335">
    <property type="component" value="Chromosome 2"/>
</dbReference>
<dbReference type="PANTHER" id="PTHR20836:SF0">
    <property type="entry name" value="4-HYDROXY-TETRAHYDRODIPICOLINATE REDUCTASE 1, CHLOROPLASTIC-RELATED"/>
    <property type="match status" value="1"/>
</dbReference>
<evidence type="ECO:0000256" key="1">
    <source>
        <dbReference type="ARBA" id="ARBA00022857"/>
    </source>
</evidence>
<keyword evidence="1" id="KW-0521">NADP</keyword>
<feature type="chain" id="PRO_5004901441" evidence="4">
    <location>
        <begin position="17"/>
        <end position="267"/>
    </location>
</feature>
<dbReference type="GO" id="GO:0019877">
    <property type="term" value="P:diaminopimelate biosynthetic process"/>
    <property type="evidence" value="ECO:0007669"/>
    <property type="project" value="TreeGrafter"/>
</dbReference>
<dbReference type="Gene3D" id="3.40.50.720">
    <property type="entry name" value="NAD(P)-binding Rossmann-like Domain"/>
    <property type="match status" value="1"/>
</dbReference>
<dbReference type="InterPro" id="IPR000846">
    <property type="entry name" value="DapB_N"/>
</dbReference>